<dbReference type="EMBL" id="APND01000007">
    <property type="protein sequence ID" value="MES1930852.1"/>
    <property type="molecule type" value="Genomic_DNA"/>
</dbReference>
<accession>A0ABV2B5I5</accession>
<feature type="domain" description="HTH tetR-type" evidence="5">
    <location>
        <begin position="10"/>
        <end position="70"/>
    </location>
</feature>
<dbReference type="InterPro" id="IPR023772">
    <property type="entry name" value="DNA-bd_HTH_TetR-type_CS"/>
</dbReference>
<dbReference type="InterPro" id="IPR009057">
    <property type="entry name" value="Homeodomain-like_sf"/>
</dbReference>
<dbReference type="SUPFAM" id="SSF48498">
    <property type="entry name" value="Tetracyclin repressor-like, C-terminal domain"/>
    <property type="match status" value="1"/>
</dbReference>
<evidence type="ECO:0000259" key="5">
    <source>
        <dbReference type="PROSITE" id="PS50977"/>
    </source>
</evidence>
<evidence type="ECO:0000313" key="6">
    <source>
        <dbReference type="EMBL" id="MES1930852.1"/>
    </source>
</evidence>
<dbReference type="Pfam" id="PF00440">
    <property type="entry name" value="TetR_N"/>
    <property type="match status" value="1"/>
</dbReference>
<keyword evidence="7" id="KW-1185">Reference proteome</keyword>
<dbReference type="PRINTS" id="PR00455">
    <property type="entry name" value="HTHTETR"/>
</dbReference>
<dbReference type="Gene3D" id="1.10.357.10">
    <property type="entry name" value="Tetracycline Repressor, domain 2"/>
    <property type="match status" value="1"/>
</dbReference>
<dbReference type="InterPro" id="IPR036271">
    <property type="entry name" value="Tet_transcr_reg_TetR-rel_C_sf"/>
</dbReference>
<keyword evidence="1" id="KW-0805">Transcription regulation</keyword>
<keyword evidence="2 4" id="KW-0238">DNA-binding</keyword>
<keyword evidence="3" id="KW-0804">Transcription</keyword>
<name>A0ABV2B5I5_9GAMM</name>
<organism evidence="6 7">
    <name type="scientific">Salinisphaera dokdonensis CL-ES53</name>
    <dbReference type="NCBI Taxonomy" id="1304272"/>
    <lineage>
        <taxon>Bacteria</taxon>
        <taxon>Pseudomonadati</taxon>
        <taxon>Pseudomonadota</taxon>
        <taxon>Gammaproteobacteria</taxon>
        <taxon>Salinisphaerales</taxon>
        <taxon>Salinisphaeraceae</taxon>
        <taxon>Salinisphaera</taxon>
    </lineage>
</organism>
<dbReference type="InterPro" id="IPR001647">
    <property type="entry name" value="HTH_TetR"/>
</dbReference>
<dbReference type="SUPFAM" id="SSF46689">
    <property type="entry name" value="Homeodomain-like"/>
    <property type="match status" value="1"/>
</dbReference>
<dbReference type="PANTHER" id="PTHR30055:SF234">
    <property type="entry name" value="HTH-TYPE TRANSCRIPTIONAL REGULATOR BETI"/>
    <property type="match status" value="1"/>
</dbReference>
<dbReference type="RefSeq" id="WP_353113469.1">
    <property type="nucleotide sequence ID" value="NZ_APND01000007.1"/>
</dbReference>
<evidence type="ECO:0000313" key="7">
    <source>
        <dbReference type="Proteomes" id="UP001460888"/>
    </source>
</evidence>
<evidence type="ECO:0000256" key="2">
    <source>
        <dbReference type="ARBA" id="ARBA00023125"/>
    </source>
</evidence>
<dbReference type="PROSITE" id="PS01081">
    <property type="entry name" value="HTH_TETR_1"/>
    <property type="match status" value="1"/>
</dbReference>
<evidence type="ECO:0000256" key="4">
    <source>
        <dbReference type="PROSITE-ProRule" id="PRU00335"/>
    </source>
</evidence>
<dbReference type="Proteomes" id="UP001460888">
    <property type="component" value="Unassembled WGS sequence"/>
</dbReference>
<gene>
    <name evidence="6" type="ORF">SADO_16453</name>
</gene>
<comment type="caution">
    <text evidence="6">The sequence shown here is derived from an EMBL/GenBank/DDBJ whole genome shotgun (WGS) entry which is preliminary data.</text>
</comment>
<protein>
    <submittedName>
        <fullName evidence="6">TetR family transcriptional regulator</fullName>
    </submittedName>
</protein>
<dbReference type="PANTHER" id="PTHR30055">
    <property type="entry name" value="HTH-TYPE TRANSCRIPTIONAL REGULATOR RUTR"/>
    <property type="match status" value="1"/>
</dbReference>
<feature type="DNA-binding region" description="H-T-H motif" evidence="4">
    <location>
        <begin position="33"/>
        <end position="52"/>
    </location>
</feature>
<proteinExistence type="predicted"/>
<sequence>MARPADVNPGETRKRIHEAAFRLFGRFGYDGVSMTRVATESGVTKAALYWHFESKETLYVDAMRQLVSVFETHVFEAVAREDDPVERIFAMFSGLEQLVEDPRLAEGIAGFWLKPSTADVAHATAVQDDFEAGAAEAIETLLDNARDTGALGVEGSTHDMARAFIALMEAIVLPLGHRSARDHRRLVRVLAHIFFQAHARAPELAARAARSLES</sequence>
<evidence type="ECO:0000256" key="3">
    <source>
        <dbReference type="ARBA" id="ARBA00023163"/>
    </source>
</evidence>
<dbReference type="InterPro" id="IPR050109">
    <property type="entry name" value="HTH-type_TetR-like_transc_reg"/>
</dbReference>
<reference evidence="6 7" key="1">
    <citation type="submission" date="2013-03" db="EMBL/GenBank/DDBJ databases">
        <title>Salinisphaera dokdonensis CL-ES53 Genome Sequencing.</title>
        <authorList>
            <person name="Li C."/>
            <person name="Lai Q."/>
            <person name="Shao Z."/>
        </authorList>
    </citation>
    <scope>NUCLEOTIDE SEQUENCE [LARGE SCALE GENOMIC DNA]</scope>
    <source>
        <strain evidence="6 7">CL-ES53</strain>
    </source>
</reference>
<evidence type="ECO:0000256" key="1">
    <source>
        <dbReference type="ARBA" id="ARBA00023015"/>
    </source>
</evidence>
<dbReference type="PROSITE" id="PS50977">
    <property type="entry name" value="HTH_TETR_2"/>
    <property type="match status" value="1"/>
</dbReference>